<dbReference type="Gene3D" id="3.30.565.10">
    <property type="entry name" value="Histidine kinase-like ATPase, C-terminal domain"/>
    <property type="match status" value="1"/>
</dbReference>
<dbReference type="GO" id="GO:0004673">
    <property type="term" value="F:protein histidine kinase activity"/>
    <property type="evidence" value="ECO:0007669"/>
    <property type="project" value="UniProtKB-EC"/>
</dbReference>
<evidence type="ECO:0000256" key="4">
    <source>
        <dbReference type="ARBA" id="ARBA00022679"/>
    </source>
</evidence>
<dbReference type="InterPro" id="IPR005467">
    <property type="entry name" value="His_kinase_dom"/>
</dbReference>
<evidence type="ECO:0000259" key="6">
    <source>
        <dbReference type="PROSITE" id="PS50109"/>
    </source>
</evidence>
<evidence type="ECO:0000256" key="3">
    <source>
        <dbReference type="ARBA" id="ARBA00022553"/>
    </source>
</evidence>
<dbReference type="EC" id="2.7.13.3" evidence="2"/>
<dbReference type="SUPFAM" id="SSF55874">
    <property type="entry name" value="ATPase domain of HSP90 chaperone/DNA topoisomerase II/histidine kinase"/>
    <property type="match status" value="1"/>
</dbReference>
<dbReference type="InterPro" id="IPR004358">
    <property type="entry name" value="Sig_transdc_His_kin-like_C"/>
</dbReference>
<protein>
    <recommendedName>
        <fullName evidence="2">histidine kinase</fullName>
        <ecNumber evidence="2">2.7.13.3</ecNumber>
    </recommendedName>
</protein>
<sequence length="149" mass="17488">MIRRVWKLLSPQIEEKDAHLSLNLTVTVINYVKVYLENSLFNLISNAITYTRPGVILEIRVETWREEENIVLMVPDNGIGIDLEKHREQLFRYKRMFHRGYGSNGVGLFKIRNQIRTFGGNIEVKSESGRGSSFFVYFNNRVYTLQQDE</sequence>
<dbReference type="Proteomes" id="UP000240978">
    <property type="component" value="Unassembled WGS sequence"/>
</dbReference>
<keyword evidence="3" id="KW-0597">Phosphoprotein</keyword>
<accession>A0A2P8FDW7</accession>
<comment type="caution">
    <text evidence="7">The sequence shown here is derived from an EMBL/GenBank/DDBJ whole genome shotgun (WGS) entry which is preliminary data.</text>
</comment>
<dbReference type="InterPro" id="IPR003594">
    <property type="entry name" value="HATPase_dom"/>
</dbReference>
<evidence type="ECO:0000256" key="1">
    <source>
        <dbReference type="ARBA" id="ARBA00000085"/>
    </source>
</evidence>
<dbReference type="InterPro" id="IPR052162">
    <property type="entry name" value="Sensor_kinase/Photoreceptor"/>
</dbReference>
<dbReference type="PROSITE" id="PS50109">
    <property type="entry name" value="HIS_KIN"/>
    <property type="match status" value="1"/>
</dbReference>
<dbReference type="SMART" id="SM00387">
    <property type="entry name" value="HATPase_c"/>
    <property type="match status" value="1"/>
</dbReference>
<comment type="catalytic activity">
    <reaction evidence="1">
        <text>ATP + protein L-histidine = ADP + protein N-phospho-L-histidine.</text>
        <dbReference type="EC" id="2.7.13.3"/>
    </reaction>
</comment>
<dbReference type="CDD" id="cd00075">
    <property type="entry name" value="HATPase"/>
    <property type="match status" value="1"/>
</dbReference>
<evidence type="ECO:0000256" key="2">
    <source>
        <dbReference type="ARBA" id="ARBA00012438"/>
    </source>
</evidence>
<dbReference type="PANTHER" id="PTHR43304">
    <property type="entry name" value="PHYTOCHROME-LIKE PROTEIN CPH1"/>
    <property type="match status" value="1"/>
</dbReference>
<organism evidence="7 8">
    <name type="scientific">Chitinophaga ginsengisoli</name>
    <dbReference type="NCBI Taxonomy" id="363837"/>
    <lineage>
        <taxon>Bacteria</taxon>
        <taxon>Pseudomonadati</taxon>
        <taxon>Bacteroidota</taxon>
        <taxon>Chitinophagia</taxon>
        <taxon>Chitinophagales</taxon>
        <taxon>Chitinophagaceae</taxon>
        <taxon>Chitinophaga</taxon>
    </lineage>
</organism>
<reference evidence="7 8" key="1">
    <citation type="submission" date="2018-03" db="EMBL/GenBank/DDBJ databases">
        <title>Genomic Encyclopedia of Archaeal and Bacterial Type Strains, Phase II (KMG-II): from individual species to whole genera.</title>
        <authorList>
            <person name="Goeker M."/>
        </authorList>
    </citation>
    <scope>NUCLEOTIDE SEQUENCE [LARGE SCALE GENOMIC DNA]</scope>
    <source>
        <strain evidence="7 8">DSM 18107</strain>
    </source>
</reference>
<dbReference type="PRINTS" id="PR00344">
    <property type="entry name" value="BCTRLSENSOR"/>
</dbReference>
<keyword evidence="5 7" id="KW-0418">Kinase</keyword>
<keyword evidence="4" id="KW-0808">Transferase</keyword>
<name>A0A2P8FDW7_9BACT</name>
<proteinExistence type="predicted"/>
<evidence type="ECO:0000313" key="7">
    <source>
        <dbReference type="EMBL" id="PSL19920.1"/>
    </source>
</evidence>
<keyword evidence="8" id="KW-1185">Reference proteome</keyword>
<dbReference type="Pfam" id="PF02518">
    <property type="entry name" value="HATPase_c"/>
    <property type="match status" value="1"/>
</dbReference>
<gene>
    <name evidence="7" type="ORF">CLV42_12633</name>
</gene>
<dbReference type="PANTHER" id="PTHR43304:SF1">
    <property type="entry name" value="PAC DOMAIN-CONTAINING PROTEIN"/>
    <property type="match status" value="1"/>
</dbReference>
<dbReference type="AlphaFoldDB" id="A0A2P8FDW7"/>
<dbReference type="OrthoDB" id="5522855at2"/>
<dbReference type="InterPro" id="IPR036890">
    <property type="entry name" value="HATPase_C_sf"/>
</dbReference>
<evidence type="ECO:0000256" key="5">
    <source>
        <dbReference type="ARBA" id="ARBA00022777"/>
    </source>
</evidence>
<evidence type="ECO:0000313" key="8">
    <source>
        <dbReference type="Proteomes" id="UP000240978"/>
    </source>
</evidence>
<dbReference type="EMBL" id="PYGK01000026">
    <property type="protein sequence ID" value="PSL19920.1"/>
    <property type="molecule type" value="Genomic_DNA"/>
</dbReference>
<feature type="domain" description="Histidine kinase" evidence="6">
    <location>
        <begin position="1"/>
        <end position="142"/>
    </location>
</feature>